<dbReference type="Gene3D" id="3.30.430.20">
    <property type="entry name" value="Gnk2 domain, C-X8-C-X2-C motif"/>
    <property type="match status" value="1"/>
</dbReference>
<keyword evidence="2" id="KW-0677">Repeat</keyword>
<evidence type="ECO:0000259" key="3">
    <source>
        <dbReference type="Pfam" id="PF01657"/>
    </source>
</evidence>
<keyword evidence="1" id="KW-0732">Signal</keyword>
<evidence type="ECO:0000313" key="4">
    <source>
        <dbReference type="EMBL" id="KAH7569072.1"/>
    </source>
</evidence>
<sequence>MISSSLSTDWKHCYDTGNFTANSTYARNGNLLLSSLASNITGYKGFYNTTIGQDPDKVYARKKHYCGLGILRALYTMQTALILEKWRWILQILIMQAWEKWNEGTASNLIDPTLRGGSRNEMLKCVHIGLLCVQESVSDRHNHGFSYSHA</sequence>
<organism evidence="4 5">
    <name type="scientific">Xanthoceras sorbifolium</name>
    <dbReference type="NCBI Taxonomy" id="99658"/>
    <lineage>
        <taxon>Eukaryota</taxon>
        <taxon>Viridiplantae</taxon>
        <taxon>Streptophyta</taxon>
        <taxon>Embryophyta</taxon>
        <taxon>Tracheophyta</taxon>
        <taxon>Spermatophyta</taxon>
        <taxon>Magnoliopsida</taxon>
        <taxon>eudicotyledons</taxon>
        <taxon>Gunneridae</taxon>
        <taxon>Pentapetalae</taxon>
        <taxon>rosids</taxon>
        <taxon>malvids</taxon>
        <taxon>Sapindales</taxon>
        <taxon>Sapindaceae</taxon>
        <taxon>Xanthoceroideae</taxon>
        <taxon>Xanthoceras</taxon>
    </lineage>
</organism>
<dbReference type="InterPro" id="IPR002902">
    <property type="entry name" value="GNK2"/>
</dbReference>
<name>A0ABQ8HXI6_9ROSI</name>
<dbReference type="CDD" id="cd23509">
    <property type="entry name" value="Gnk2-like"/>
    <property type="match status" value="1"/>
</dbReference>
<proteinExistence type="predicted"/>
<evidence type="ECO:0000256" key="2">
    <source>
        <dbReference type="ARBA" id="ARBA00022737"/>
    </source>
</evidence>
<keyword evidence="5" id="KW-1185">Reference proteome</keyword>
<dbReference type="Pfam" id="PF01657">
    <property type="entry name" value="Stress-antifung"/>
    <property type="match status" value="1"/>
</dbReference>
<dbReference type="Proteomes" id="UP000827721">
    <property type="component" value="Unassembled WGS sequence"/>
</dbReference>
<reference evidence="4 5" key="1">
    <citation type="submission" date="2021-02" db="EMBL/GenBank/DDBJ databases">
        <title>Plant Genome Project.</title>
        <authorList>
            <person name="Zhang R.-G."/>
        </authorList>
    </citation>
    <scope>NUCLEOTIDE SEQUENCE [LARGE SCALE GENOMIC DNA]</scope>
    <source>
        <tissue evidence="4">Leaves</tissue>
    </source>
</reference>
<feature type="domain" description="Gnk2-homologous" evidence="3">
    <location>
        <begin position="13"/>
        <end position="60"/>
    </location>
</feature>
<comment type="caution">
    <text evidence="4">The sequence shown here is derived from an EMBL/GenBank/DDBJ whole genome shotgun (WGS) entry which is preliminary data.</text>
</comment>
<protein>
    <recommendedName>
        <fullName evidence="3">Gnk2-homologous domain-containing protein</fullName>
    </recommendedName>
</protein>
<accession>A0ABQ8HXI6</accession>
<dbReference type="PANTHER" id="PTHR32099:SF92">
    <property type="entry name" value="CYSTEINE-RICH RECEPTOR-LIKE PROTEIN KINASE 11"/>
    <property type="match status" value="1"/>
</dbReference>
<dbReference type="EMBL" id="JAFEMO010000006">
    <property type="protein sequence ID" value="KAH7569072.1"/>
    <property type="molecule type" value="Genomic_DNA"/>
</dbReference>
<gene>
    <name evidence="4" type="ORF">JRO89_XS06G0098300</name>
</gene>
<evidence type="ECO:0000313" key="5">
    <source>
        <dbReference type="Proteomes" id="UP000827721"/>
    </source>
</evidence>
<dbReference type="InterPro" id="IPR038408">
    <property type="entry name" value="GNK2_sf"/>
</dbReference>
<evidence type="ECO:0000256" key="1">
    <source>
        <dbReference type="ARBA" id="ARBA00022729"/>
    </source>
</evidence>
<dbReference type="PANTHER" id="PTHR32099">
    <property type="entry name" value="CYSTEINE-RICH REPEAT SECRETORY PROTEIN"/>
    <property type="match status" value="1"/>
</dbReference>